<dbReference type="Gene3D" id="3.40.50.1010">
    <property type="entry name" value="5'-nuclease"/>
    <property type="match status" value="1"/>
</dbReference>
<dbReference type="Pfam" id="PF12872">
    <property type="entry name" value="OST-HTH"/>
    <property type="match status" value="2"/>
</dbReference>
<feature type="region of interest" description="Disordered" evidence="1">
    <location>
        <begin position="617"/>
        <end position="636"/>
    </location>
</feature>
<feature type="region of interest" description="Disordered" evidence="1">
    <location>
        <begin position="1051"/>
        <end position="1080"/>
    </location>
</feature>
<feature type="region of interest" description="Disordered" evidence="1">
    <location>
        <begin position="958"/>
        <end position="1016"/>
    </location>
</feature>
<dbReference type="GO" id="GO:0004540">
    <property type="term" value="F:RNA nuclease activity"/>
    <property type="evidence" value="ECO:0007669"/>
    <property type="project" value="InterPro"/>
</dbReference>
<reference evidence="3" key="1">
    <citation type="submission" date="2015-07" db="EMBL/GenBank/DDBJ databases">
        <title>Transcriptome Assembly of Anthurium amnicola.</title>
        <authorList>
            <person name="Suzuki J."/>
        </authorList>
    </citation>
    <scope>NUCLEOTIDE SEQUENCE</scope>
</reference>
<feature type="compositionally biased region" description="Basic and acidic residues" evidence="1">
    <location>
        <begin position="1052"/>
        <end position="1067"/>
    </location>
</feature>
<feature type="compositionally biased region" description="Basic and acidic residues" evidence="1">
    <location>
        <begin position="366"/>
        <end position="379"/>
    </location>
</feature>
<feature type="region of interest" description="Disordered" evidence="1">
    <location>
        <begin position="766"/>
        <end position="792"/>
    </location>
</feature>
<dbReference type="PANTHER" id="PTHR14379">
    <property type="entry name" value="LIMKAIN B LKAP"/>
    <property type="match status" value="1"/>
</dbReference>
<feature type="domain" description="HTH OST-type" evidence="2">
    <location>
        <begin position="272"/>
        <end position="345"/>
    </location>
</feature>
<sequence>MNPRPILLHLSSRYPQLFRGHVRFLQLRDGLEFRRGRTEHFSTSSSPLLPHAPSPQWRHHEEESKWVKVAVWWDFENCNVPNGINVFRVPHRITSALRSHGIRGPVAITAFGDVSQLSRSTQDALYTAGVALHHAPSCGKNSSDRSLLADLVYWVAQNPPPVHFFLISGDRDFANILHRLRMNNYNILLACTDGASGALCSAATVMWQWNTLVRGESLTGKYFNHPPDGLYGSWYGHYRGALDNPFRATEDAPTLQPEESMESVPDAKLRQIPKALVNRLRQILYSYPEGISLTELRVELKRNNVVLDKDYFGHKKFSQLLLSMPNILRFKFYPGDAQPLVYGVRQRIMDPPDPNLKLAAGVEGSTEDHEQNREAESDGKASPLNPQSFTGNSSHTGDMSTISKRNAVDATCIGTAENGQATLHEDTNIASSHQHDYMGTLCEKIDEQPSDTQSSLMQKEAVNTEGLLGKIWKKMIGRKSESTDESIVMSETGPNLCDTARVGFPMSIEHCPNSKKMGSKEESRELKSNYSGVTNTCLPLNKHTLHDATEKLENKVNGFQDSQVSTRNSLNASESAPWETIGGTSVKHNDACGLNPGFFSRIFTWCRFWKTDSKDHGTVSQENQSSASECPRESVEGQDLHAVSGTSLNHLSSQAEPHDLFSKSHFWDSMESFLCTSKGSDLISKSRTREQLMYGLREEGPLVLSALKEGHLHQLVNLLIMDKKWLKECAAQSYPFKLAFPAKRVCIPSHAGVNSLVSIFSNRTSQSSSSVPSKQDEGSQNHQPYGNSFNGSVDAKFPKDILDLKAWFQKTRNINGCISAKDYEKHFESTFERKLDCSLYGYFTVDDLVAACTADDDSHLRDKKVSREVTLSHCRSLLMDSLKYNPQGFNIGLFRPMFFRRYAYVLDYQLLGYPKLASLLEIMPCVKIESSFILPATMFHPDSKKERGIADDVYTCSQENNKTRENHMDSKDPISDDERVWEELGPVSGIEESKQATKERVESNESAVADEEFSDPEECLTVTSESNKQANKSNNASSAFLEVLDNYYTRQGIKEGGENDKAQVSRDGDEEDQMQAAKEGMDICHAQAVDGLVDCSRKKDTKTIKSESLDLLMQKLKSRKSYSFVSERER</sequence>
<dbReference type="GO" id="GO:0010468">
    <property type="term" value="P:regulation of gene expression"/>
    <property type="evidence" value="ECO:0007669"/>
    <property type="project" value="InterPro"/>
</dbReference>
<dbReference type="Pfam" id="PF01936">
    <property type="entry name" value="NYN"/>
    <property type="match status" value="1"/>
</dbReference>
<dbReference type="CDD" id="cd08824">
    <property type="entry name" value="LOTUS"/>
    <property type="match status" value="2"/>
</dbReference>
<feature type="compositionally biased region" description="Polar residues" evidence="1">
    <location>
        <begin position="780"/>
        <end position="791"/>
    </location>
</feature>
<protein>
    <submittedName>
        <fullName evidence="3">Limkain-b1</fullName>
    </submittedName>
</protein>
<evidence type="ECO:0000259" key="2">
    <source>
        <dbReference type="PROSITE" id="PS51644"/>
    </source>
</evidence>
<feature type="compositionally biased region" description="Polar residues" evidence="1">
    <location>
        <begin position="618"/>
        <end position="628"/>
    </location>
</feature>
<feature type="compositionally biased region" description="Basic and acidic residues" evidence="1">
    <location>
        <begin position="991"/>
        <end position="1003"/>
    </location>
</feature>
<evidence type="ECO:0000313" key="3">
    <source>
        <dbReference type="EMBL" id="JAT55914.1"/>
    </source>
</evidence>
<dbReference type="EMBL" id="GDJX01012022">
    <property type="protein sequence ID" value="JAT55914.1"/>
    <property type="molecule type" value="Transcribed_RNA"/>
</dbReference>
<dbReference type="InterPro" id="IPR041966">
    <property type="entry name" value="LOTUS-like"/>
</dbReference>
<dbReference type="InterPro" id="IPR025605">
    <property type="entry name" value="OST-HTH/LOTUS_dom"/>
</dbReference>
<accession>A0A1D1YMP7</accession>
<evidence type="ECO:0000256" key="1">
    <source>
        <dbReference type="SAM" id="MobiDB-lite"/>
    </source>
</evidence>
<dbReference type="PANTHER" id="PTHR14379:SF6">
    <property type="entry name" value="EMB|CAB71880.1"/>
    <property type="match status" value="1"/>
</dbReference>
<feature type="region of interest" description="Disordered" evidence="1">
    <location>
        <begin position="353"/>
        <end position="401"/>
    </location>
</feature>
<gene>
    <name evidence="3" type="primary">Lkap_3</name>
    <name evidence="3" type="ORF">g.40682</name>
</gene>
<organism evidence="3">
    <name type="scientific">Anthurium amnicola</name>
    <dbReference type="NCBI Taxonomy" id="1678845"/>
    <lineage>
        <taxon>Eukaryota</taxon>
        <taxon>Viridiplantae</taxon>
        <taxon>Streptophyta</taxon>
        <taxon>Embryophyta</taxon>
        <taxon>Tracheophyta</taxon>
        <taxon>Spermatophyta</taxon>
        <taxon>Magnoliopsida</taxon>
        <taxon>Liliopsida</taxon>
        <taxon>Araceae</taxon>
        <taxon>Pothoideae</taxon>
        <taxon>Potheae</taxon>
        <taxon>Anthurium</taxon>
    </lineage>
</organism>
<proteinExistence type="predicted"/>
<dbReference type="InterPro" id="IPR021139">
    <property type="entry name" value="NYN"/>
</dbReference>
<dbReference type="CDD" id="cd10910">
    <property type="entry name" value="PIN_limkain_b1_N_like"/>
    <property type="match status" value="1"/>
</dbReference>
<dbReference type="InterPro" id="IPR024768">
    <property type="entry name" value="Marf1"/>
</dbReference>
<dbReference type="Gene3D" id="3.30.420.610">
    <property type="entry name" value="LOTUS domain-like"/>
    <property type="match status" value="1"/>
</dbReference>
<dbReference type="GO" id="GO:0005777">
    <property type="term" value="C:peroxisome"/>
    <property type="evidence" value="ECO:0007669"/>
    <property type="project" value="InterPro"/>
</dbReference>
<dbReference type="AlphaFoldDB" id="A0A1D1YMP7"/>
<dbReference type="PROSITE" id="PS51644">
    <property type="entry name" value="HTH_OST"/>
    <property type="match status" value="1"/>
</dbReference>
<feature type="compositionally biased region" description="Basic and acidic residues" evidence="1">
    <location>
        <begin position="961"/>
        <end position="982"/>
    </location>
</feature>
<name>A0A1D1YMP7_9ARAE</name>
<feature type="compositionally biased region" description="Polar residues" evidence="1">
    <location>
        <begin position="384"/>
        <end position="401"/>
    </location>
</feature>